<dbReference type="KEGG" id="sxn:IAG42_36765"/>
<dbReference type="InterPro" id="IPR009081">
    <property type="entry name" value="PP-bd_ACP"/>
</dbReference>
<evidence type="ECO:0000259" key="1">
    <source>
        <dbReference type="PROSITE" id="PS50075"/>
    </source>
</evidence>
<geneLocation type="plasmid" evidence="2 3">
    <name>unnamed1</name>
</geneLocation>
<evidence type="ECO:0000313" key="2">
    <source>
        <dbReference type="EMBL" id="QNS09299.1"/>
    </source>
</evidence>
<dbReference type="Proteomes" id="UP000516428">
    <property type="component" value="Plasmid unnamed1"/>
</dbReference>
<gene>
    <name evidence="2" type="ORF">IAG42_36765</name>
</gene>
<dbReference type="PROSITE" id="PS50075">
    <property type="entry name" value="CARRIER"/>
    <property type="match status" value="1"/>
</dbReference>
<feature type="domain" description="Carrier" evidence="1">
    <location>
        <begin position="8"/>
        <end position="86"/>
    </location>
</feature>
<dbReference type="SUPFAM" id="SSF47336">
    <property type="entry name" value="ACP-like"/>
    <property type="match status" value="1"/>
</dbReference>
<protein>
    <submittedName>
        <fullName evidence="2">Acyl carrier protein</fullName>
    </submittedName>
</protein>
<dbReference type="Pfam" id="PF00550">
    <property type="entry name" value="PP-binding"/>
    <property type="match status" value="1"/>
</dbReference>
<sequence length="93" mass="9982">MSDTDTTHDLTAVKRFVVEEFLPDVSPQDLDADLDLLDAGVIDSLGLLKVIAWIESTYDIDTDDLDLDPDAFRSVTAIAAFVADALAQRAGAA</sequence>
<keyword evidence="2" id="KW-0614">Plasmid</keyword>
<dbReference type="EMBL" id="CP061282">
    <property type="protein sequence ID" value="QNS09299.1"/>
    <property type="molecule type" value="Genomic_DNA"/>
</dbReference>
<dbReference type="Gene3D" id="1.10.1200.10">
    <property type="entry name" value="ACP-like"/>
    <property type="match status" value="1"/>
</dbReference>
<accession>A0A7H1BKP4</accession>
<reference evidence="2 3" key="1">
    <citation type="submission" date="2020-09" db="EMBL/GenBank/DDBJ databases">
        <title>A novel species.</title>
        <authorList>
            <person name="Gao J."/>
        </authorList>
    </citation>
    <scope>NUCLEOTIDE SEQUENCE [LARGE SCALE GENOMIC DNA]</scope>
    <source>
        <strain evidence="2 3">CRXT-Y-14</strain>
        <plasmid evidence="2 3">unnamed1</plasmid>
    </source>
</reference>
<dbReference type="RefSeq" id="WP_188341954.1">
    <property type="nucleotide sequence ID" value="NZ_CP061282.1"/>
</dbReference>
<keyword evidence="3" id="KW-1185">Reference proteome</keyword>
<dbReference type="AlphaFoldDB" id="A0A7H1BKP4"/>
<dbReference type="InterPro" id="IPR036736">
    <property type="entry name" value="ACP-like_sf"/>
</dbReference>
<organism evidence="2 3">
    <name type="scientific">Streptomyces xanthii</name>
    <dbReference type="NCBI Taxonomy" id="2768069"/>
    <lineage>
        <taxon>Bacteria</taxon>
        <taxon>Bacillati</taxon>
        <taxon>Actinomycetota</taxon>
        <taxon>Actinomycetes</taxon>
        <taxon>Kitasatosporales</taxon>
        <taxon>Streptomycetaceae</taxon>
        <taxon>Streptomyces</taxon>
    </lineage>
</organism>
<name>A0A7H1BKP4_9ACTN</name>
<evidence type="ECO:0000313" key="3">
    <source>
        <dbReference type="Proteomes" id="UP000516428"/>
    </source>
</evidence>
<proteinExistence type="predicted"/>